<dbReference type="SMART" id="SM00165">
    <property type="entry name" value="UBA"/>
    <property type="match status" value="1"/>
</dbReference>
<dbReference type="SUPFAM" id="SSF46934">
    <property type="entry name" value="UBA-like"/>
    <property type="match status" value="1"/>
</dbReference>
<dbReference type="InterPro" id="IPR004806">
    <property type="entry name" value="Rad23"/>
</dbReference>
<dbReference type="GO" id="GO:0005829">
    <property type="term" value="C:cytosol"/>
    <property type="evidence" value="ECO:0007669"/>
    <property type="project" value="TreeGrafter"/>
</dbReference>
<dbReference type="GO" id="GO:0031593">
    <property type="term" value="F:polyubiquitin modification-dependent protein binding"/>
    <property type="evidence" value="ECO:0007669"/>
    <property type="project" value="UniProtKB-UniRule"/>
</dbReference>
<evidence type="ECO:0000313" key="6">
    <source>
        <dbReference type="Proteomes" id="UP000663760"/>
    </source>
</evidence>
<keyword evidence="2" id="KW-0234">DNA repair</keyword>
<keyword evidence="2" id="KW-0539">Nucleus</keyword>
<dbReference type="PANTHER" id="PTHR10621">
    <property type="entry name" value="UV EXCISION REPAIR PROTEIN RAD23"/>
    <property type="match status" value="1"/>
</dbReference>
<gene>
    <name evidence="5" type="ORF">SI8410_04005589</name>
</gene>
<comment type="similarity">
    <text evidence="1 2">Belongs to the RAD23 family.</text>
</comment>
<dbReference type="SMART" id="SM00213">
    <property type="entry name" value="UBQ"/>
    <property type="match status" value="1"/>
</dbReference>
<dbReference type="GO" id="GO:0006289">
    <property type="term" value="P:nucleotide-excision repair"/>
    <property type="evidence" value="ECO:0007669"/>
    <property type="project" value="UniProtKB-UniRule"/>
</dbReference>
<dbReference type="FunFam" id="1.10.8.10:FF:000002">
    <property type="entry name" value="UV excision repair protein RAD23 homolog"/>
    <property type="match status" value="1"/>
</dbReference>
<dbReference type="PROSITE" id="PS50030">
    <property type="entry name" value="UBA"/>
    <property type="match status" value="1"/>
</dbReference>
<protein>
    <recommendedName>
        <fullName evidence="2">Ubiquitin receptor RAD23</fullName>
    </recommendedName>
    <alternativeName>
        <fullName evidence="2">DNA repair protein RAD23</fullName>
    </alternativeName>
</protein>
<dbReference type="PRINTS" id="PR01839">
    <property type="entry name" value="RAD23PROTEIN"/>
</dbReference>
<keyword evidence="6" id="KW-1185">Reference proteome</keyword>
<proteinExistence type="inferred from homology"/>
<evidence type="ECO:0000256" key="2">
    <source>
        <dbReference type="RuleBase" id="RU367049"/>
    </source>
</evidence>
<evidence type="ECO:0000313" key="5">
    <source>
        <dbReference type="EMBL" id="CAA7394928.1"/>
    </source>
</evidence>
<dbReference type="Gene3D" id="3.10.20.90">
    <property type="entry name" value="Phosphatidylinositol 3-kinase Catalytic Subunit, Chain A, domain 1"/>
    <property type="match status" value="1"/>
</dbReference>
<dbReference type="PROSITE" id="PS50053">
    <property type="entry name" value="UBIQUITIN_2"/>
    <property type="match status" value="1"/>
</dbReference>
<dbReference type="GO" id="GO:0005654">
    <property type="term" value="C:nucleoplasm"/>
    <property type="evidence" value="ECO:0007669"/>
    <property type="project" value="TreeGrafter"/>
</dbReference>
<evidence type="ECO:0000256" key="1">
    <source>
        <dbReference type="ARBA" id="ARBA00009878"/>
    </source>
</evidence>
<accession>A0A7I8KCW1</accession>
<sequence>MKLSVKTLKGFQFEIEVKPEDTVCDVKKNIESFRGQNVYPAEKQMLIYQGKILVDDTTLEQNGVMDSSFLVVMLNKAEERRGGIARLPSEPPGQLPAAAVVTPEEQEAINRLEAMGFDRAQVTRVFFVCNKNEELAASYLLDHSHEFN</sequence>
<dbReference type="Pfam" id="PF00240">
    <property type="entry name" value="ubiquitin"/>
    <property type="match status" value="1"/>
</dbReference>
<dbReference type="EMBL" id="LR746267">
    <property type="protein sequence ID" value="CAA7394928.1"/>
    <property type="molecule type" value="Genomic_DNA"/>
</dbReference>
<dbReference type="OrthoDB" id="419317at2759"/>
<comment type="subcellular location">
    <subcellularLocation>
        <location evidence="2">Nucleus</location>
    </subcellularLocation>
    <subcellularLocation>
        <location evidence="2">Cytoplasm</location>
    </subcellularLocation>
</comment>
<dbReference type="AlphaFoldDB" id="A0A7I8KCW1"/>
<dbReference type="Proteomes" id="UP000663760">
    <property type="component" value="Chromosome 4"/>
</dbReference>
<dbReference type="FunFam" id="3.10.20.90:FF:000069">
    <property type="entry name" value="UV excision repair protein RAD23"/>
    <property type="match status" value="1"/>
</dbReference>
<dbReference type="InterPro" id="IPR000626">
    <property type="entry name" value="Ubiquitin-like_dom"/>
</dbReference>
<dbReference type="GO" id="GO:0070628">
    <property type="term" value="F:proteasome binding"/>
    <property type="evidence" value="ECO:0007669"/>
    <property type="project" value="TreeGrafter"/>
</dbReference>
<feature type="domain" description="UBA" evidence="3">
    <location>
        <begin position="103"/>
        <end position="143"/>
    </location>
</feature>
<dbReference type="GO" id="GO:0043130">
    <property type="term" value="F:ubiquitin binding"/>
    <property type="evidence" value="ECO:0007669"/>
    <property type="project" value="UniProtKB-UniRule"/>
</dbReference>
<evidence type="ECO:0000259" key="4">
    <source>
        <dbReference type="PROSITE" id="PS50053"/>
    </source>
</evidence>
<dbReference type="GO" id="GO:0043161">
    <property type="term" value="P:proteasome-mediated ubiquitin-dependent protein catabolic process"/>
    <property type="evidence" value="ECO:0007669"/>
    <property type="project" value="UniProtKB-UniRule"/>
</dbReference>
<dbReference type="InterPro" id="IPR029071">
    <property type="entry name" value="Ubiquitin-like_domsf"/>
</dbReference>
<reference evidence="5" key="1">
    <citation type="submission" date="2020-02" db="EMBL/GenBank/DDBJ databases">
        <authorList>
            <person name="Scholz U."/>
            <person name="Mascher M."/>
            <person name="Fiebig A."/>
        </authorList>
    </citation>
    <scope>NUCLEOTIDE SEQUENCE</scope>
</reference>
<keyword evidence="2" id="KW-0227">DNA damage</keyword>
<name>A0A7I8KCW1_SPIIN</name>
<dbReference type="Gene3D" id="1.10.8.10">
    <property type="entry name" value="DNA helicase RuvA subunit, C-terminal domain"/>
    <property type="match status" value="1"/>
</dbReference>
<dbReference type="SUPFAM" id="SSF54236">
    <property type="entry name" value="Ubiquitin-like"/>
    <property type="match status" value="1"/>
</dbReference>
<dbReference type="PANTHER" id="PTHR10621:SF35">
    <property type="entry name" value="UBIQUITIN RECEPTOR RAD23C"/>
    <property type="match status" value="1"/>
</dbReference>
<dbReference type="GO" id="GO:0003684">
    <property type="term" value="F:damaged DNA binding"/>
    <property type="evidence" value="ECO:0007669"/>
    <property type="project" value="UniProtKB-UniRule"/>
</dbReference>
<dbReference type="Pfam" id="PF00627">
    <property type="entry name" value="UBA"/>
    <property type="match status" value="1"/>
</dbReference>
<evidence type="ECO:0000259" key="3">
    <source>
        <dbReference type="PROSITE" id="PS50030"/>
    </source>
</evidence>
<dbReference type="CDD" id="cd01805">
    <property type="entry name" value="Ubl_Rad23"/>
    <property type="match status" value="1"/>
</dbReference>
<dbReference type="InterPro" id="IPR015940">
    <property type="entry name" value="UBA"/>
</dbReference>
<dbReference type="InterPro" id="IPR009060">
    <property type="entry name" value="UBA-like_sf"/>
</dbReference>
<comment type="function">
    <text evidence="2">Multiubiquitin chain receptor involved in modulation of proteasomal degradation. Involved in nucleotide excision repair.</text>
</comment>
<keyword evidence="2" id="KW-0963">Cytoplasm</keyword>
<feature type="domain" description="Ubiquitin-like" evidence="4">
    <location>
        <begin position="1"/>
        <end position="79"/>
    </location>
</feature>
<organism evidence="5 6">
    <name type="scientific">Spirodela intermedia</name>
    <name type="common">Intermediate duckweed</name>
    <dbReference type="NCBI Taxonomy" id="51605"/>
    <lineage>
        <taxon>Eukaryota</taxon>
        <taxon>Viridiplantae</taxon>
        <taxon>Streptophyta</taxon>
        <taxon>Embryophyta</taxon>
        <taxon>Tracheophyta</taxon>
        <taxon>Spermatophyta</taxon>
        <taxon>Magnoliopsida</taxon>
        <taxon>Liliopsida</taxon>
        <taxon>Araceae</taxon>
        <taxon>Lemnoideae</taxon>
        <taxon>Spirodela</taxon>
    </lineage>
</organism>